<dbReference type="Proteomes" id="UP000593567">
    <property type="component" value="Unassembled WGS sequence"/>
</dbReference>
<gene>
    <name evidence="2" type="ORF">EB796_021794</name>
</gene>
<organism evidence="2 3">
    <name type="scientific">Bugula neritina</name>
    <name type="common">Brown bryozoan</name>
    <name type="synonym">Sertularia neritina</name>
    <dbReference type="NCBI Taxonomy" id="10212"/>
    <lineage>
        <taxon>Eukaryota</taxon>
        <taxon>Metazoa</taxon>
        <taxon>Spiralia</taxon>
        <taxon>Lophotrochozoa</taxon>
        <taxon>Bryozoa</taxon>
        <taxon>Gymnolaemata</taxon>
        <taxon>Cheilostomatida</taxon>
        <taxon>Flustrina</taxon>
        <taxon>Buguloidea</taxon>
        <taxon>Bugulidae</taxon>
        <taxon>Bugula</taxon>
    </lineage>
</organism>
<dbReference type="EMBL" id="VXIV02003206">
    <property type="protein sequence ID" value="KAF6019904.1"/>
    <property type="molecule type" value="Genomic_DNA"/>
</dbReference>
<evidence type="ECO:0000256" key="1">
    <source>
        <dbReference type="SAM" id="MobiDB-lite"/>
    </source>
</evidence>
<feature type="compositionally biased region" description="Low complexity" evidence="1">
    <location>
        <begin position="71"/>
        <end position="87"/>
    </location>
</feature>
<name>A0A7J7J2J6_BUGNE</name>
<keyword evidence="3" id="KW-1185">Reference proteome</keyword>
<sequence length="132" mass="14528">MSPADAKKLIRHINGPRHSITGTESAPTTQQIQVQPTHAQQVVIAQQPQQHQQQQQQATVIHPQQMVQVHQQQVLPPQAHQVHQVPVSGQQHGHRTYTVFNDGHGMEYTDIQALADAAEGLLAAEQIVIATS</sequence>
<proteinExistence type="predicted"/>
<reference evidence="2" key="1">
    <citation type="submission" date="2020-06" db="EMBL/GenBank/DDBJ databases">
        <title>Draft genome of Bugula neritina, a colonial animal packing powerful symbionts and potential medicines.</title>
        <authorList>
            <person name="Rayko M."/>
        </authorList>
    </citation>
    <scope>NUCLEOTIDE SEQUENCE [LARGE SCALE GENOMIC DNA]</scope>
    <source>
        <strain evidence="2">Kwan_BN1</strain>
    </source>
</reference>
<dbReference type="AlphaFoldDB" id="A0A7J7J2J6"/>
<feature type="compositionally biased region" description="Polar residues" evidence="1">
    <location>
        <begin position="20"/>
        <end position="35"/>
    </location>
</feature>
<protein>
    <submittedName>
        <fullName evidence="2">Uncharacterized protein</fullName>
    </submittedName>
</protein>
<evidence type="ECO:0000313" key="2">
    <source>
        <dbReference type="EMBL" id="KAF6019904.1"/>
    </source>
</evidence>
<evidence type="ECO:0000313" key="3">
    <source>
        <dbReference type="Proteomes" id="UP000593567"/>
    </source>
</evidence>
<accession>A0A7J7J2J6</accession>
<feature type="region of interest" description="Disordered" evidence="1">
    <location>
        <begin position="71"/>
        <end position="96"/>
    </location>
</feature>
<feature type="region of interest" description="Disordered" evidence="1">
    <location>
        <begin position="14"/>
        <end position="35"/>
    </location>
</feature>
<comment type="caution">
    <text evidence="2">The sequence shown here is derived from an EMBL/GenBank/DDBJ whole genome shotgun (WGS) entry which is preliminary data.</text>
</comment>